<evidence type="ECO:0000256" key="1">
    <source>
        <dbReference type="SAM" id="Phobius"/>
    </source>
</evidence>
<evidence type="ECO:0000313" key="2">
    <source>
        <dbReference type="EMBL" id="AUI70247.1"/>
    </source>
</evidence>
<feature type="transmembrane region" description="Helical" evidence="1">
    <location>
        <begin position="12"/>
        <end position="32"/>
    </location>
</feature>
<dbReference type="RefSeq" id="WP_062151076.1">
    <property type="nucleotide sequence ID" value="NZ_CP012373.2"/>
</dbReference>
<keyword evidence="1" id="KW-1133">Transmembrane helix</keyword>
<protein>
    <submittedName>
        <fullName evidence="2">Uncharacterized protein</fullName>
    </submittedName>
</protein>
<proteinExistence type="predicted"/>
<dbReference type="OrthoDB" id="6194880at2"/>
<name>A0A2N9YIB0_9GAMM</name>
<sequence>MRYSQILIKLMNTCFILGLIILIYYAGCWGIADALTRQVRQEMRQWTKSPTHLTQDRWTIVQQKTQQLAFLTPNAPDLLELQAQLSHWQLRFVTYDSLSLYEDLQTQALNYFLQSVRTRPSSAYTWNNITLLKYYLRQYDKQFFQALDNTASLGKWEPLIQQDIVETGLINWHRLPASSQLTVIYMIERGLSMPFNQMSTLIQRYHRRATICQNRQSNTPLLASTCS</sequence>
<accession>A0A2N9YIB0</accession>
<reference evidence="3" key="1">
    <citation type="submission" date="2016-12" db="EMBL/GenBank/DDBJ databases">
        <title>Complete Genome Sequence of Beggiatoa leptomitiformis D-401.</title>
        <authorList>
            <person name="Fomenkov A."/>
            <person name="Vincze T."/>
            <person name="Grabovich M."/>
            <person name="Anton B.P."/>
            <person name="Dubinina G."/>
            <person name="Orlova M."/>
            <person name="Belousova E."/>
            <person name="Roberts R.J."/>
        </authorList>
    </citation>
    <scope>NUCLEOTIDE SEQUENCE [LARGE SCALE GENOMIC DNA]</scope>
    <source>
        <strain evidence="3">D-401</strain>
    </source>
</reference>
<keyword evidence="1" id="KW-0472">Membrane</keyword>
<dbReference type="EMBL" id="CP018889">
    <property type="protein sequence ID" value="AUI70247.1"/>
    <property type="molecule type" value="Genomic_DNA"/>
</dbReference>
<keyword evidence="1" id="KW-0812">Transmembrane</keyword>
<keyword evidence="3" id="KW-1185">Reference proteome</keyword>
<gene>
    <name evidence="2" type="ORF">BLE401_17110</name>
</gene>
<organism evidence="2 3">
    <name type="scientific">Beggiatoa leptomitoformis</name>
    <dbReference type="NCBI Taxonomy" id="288004"/>
    <lineage>
        <taxon>Bacteria</taxon>
        <taxon>Pseudomonadati</taxon>
        <taxon>Pseudomonadota</taxon>
        <taxon>Gammaproteobacteria</taxon>
        <taxon>Thiotrichales</taxon>
        <taxon>Thiotrichaceae</taxon>
        <taxon>Beggiatoa</taxon>
    </lineage>
</organism>
<dbReference type="STRING" id="288004.AL038_07205"/>
<dbReference type="AlphaFoldDB" id="A0A2N9YIB0"/>
<evidence type="ECO:0000313" key="3">
    <source>
        <dbReference type="Proteomes" id="UP000234271"/>
    </source>
</evidence>
<dbReference type="Proteomes" id="UP000234271">
    <property type="component" value="Chromosome"/>
</dbReference>
<dbReference type="KEGG" id="blep:AL038_07205"/>